<dbReference type="SUPFAM" id="SSF81923">
    <property type="entry name" value="Double Clp-N motif"/>
    <property type="match status" value="1"/>
</dbReference>
<dbReference type="InterPro" id="IPR036628">
    <property type="entry name" value="Clp_N_dom_sf"/>
</dbReference>
<keyword evidence="2" id="KW-0547">Nucleotide-binding</keyword>
<keyword evidence="3" id="KW-0067">ATP-binding</keyword>
<evidence type="ECO:0000256" key="4">
    <source>
        <dbReference type="ARBA" id="ARBA00023186"/>
    </source>
</evidence>
<evidence type="ECO:0000259" key="8">
    <source>
        <dbReference type="PROSITE" id="PS51903"/>
    </source>
</evidence>
<gene>
    <name evidence="9" type="ORF">CL176_04920</name>
</gene>
<evidence type="ECO:0000256" key="7">
    <source>
        <dbReference type="SAM" id="Coils"/>
    </source>
</evidence>
<dbReference type="OrthoDB" id="9803641at2"/>
<sequence>MMEYTREVEDIITEAQQVAENRGNHTTDVVHIWFVLTRSKTKTAEIYQALEAGLIELRRLIVRLANQIEDEDQAVYSQNFIKLLEDSEQYTVKLNHPKVSQEAIMLAIYKQNNHPITQYLIDQGVGEEQLWTYLRNRFGPLGRINELDALMPNLAKYATNMNRLAIEGEMDPVIGREEEMQDLIRILSRRRKNNPVLIGPPGVGKSAIMDGLVQRIIKGDVPRNLEDKQIYALNLGNLLAGARYRGEFEERLKFLLEEVATSEGEIILYLNELHSIVGSGASDGAIDASNMLKPLFARGDLNLIGATTVEEYRNRIEKDPALERQFQRVHVNEPTVAETIRLLRGLKQQFEAYHQVQITDRALVAAANLGDRYINDRYLPDKAIDLIDEASATVRVQLNTTPTELDTINRQIQQLEVELSSLEYDNEKQTDRFKTNIKQDLEKKRNEKEALEKQIRKEDQLLEQLQQAEQILENSRKNEDNLDEIQANREKVQRLKDSLNNQICLRKDKVTANEVAQVVGRLTGIPVTRLIEGEREKLIHLPEILHERVIGQDEGINTVTQAVIRSRAGIQSPKKPIGSFLFMGPTGVGKTELARSLADALFDDEDQMVRIDMSEYMERHNVSRLIGAPPGYVGYEEGGQLTEAVRKNPYSIVLLDEIEKAHQDVYNLLLQVLDEGRLTDSQGRHVDFKNVILIMTSNLGSKILLDEQTSDGKILSSTQDKVNQLLRDHFRPEFLNRIDDIVLFSPLTQDNMVQIVEKMLKEVNRRLLDRGVRLLLDDEAKAWLAEEGYDANFGARPLQRFITRELETPVANAMIRNQIPDNTDVLVSLTEGHLDFSVEAVD</sequence>
<keyword evidence="10" id="KW-1185">Reference proteome</keyword>
<dbReference type="InterPro" id="IPR004176">
    <property type="entry name" value="Clp_R_N"/>
</dbReference>
<dbReference type="InterPro" id="IPR019489">
    <property type="entry name" value="Clp_ATPase_C"/>
</dbReference>
<dbReference type="GO" id="GO:0016887">
    <property type="term" value="F:ATP hydrolysis activity"/>
    <property type="evidence" value="ECO:0007669"/>
    <property type="project" value="InterPro"/>
</dbReference>
<dbReference type="RefSeq" id="WP_118991567.1">
    <property type="nucleotide sequence ID" value="NZ_CP023434.1"/>
</dbReference>
<keyword evidence="1 6" id="KW-0677">Repeat</keyword>
<dbReference type="Pfam" id="PF02861">
    <property type="entry name" value="Clp_N"/>
    <property type="match status" value="1"/>
</dbReference>
<protein>
    <submittedName>
        <fullName evidence="9">Type VI secretion system ATPase TssH</fullName>
    </submittedName>
</protein>
<dbReference type="KEGG" id="abae:CL176_04920"/>
<dbReference type="SMART" id="SM00382">
    <property type="entry name" value="AAA"/>
    <property type="match status" value="2"/>
</dbReference>
<evidence type="ECO:0000256" key="1">
    <source>
        <dbReference type="ARBA" id="ARBA00022737"/>
    </source>
</evidence>
<dbReference type="InterPro" id="IPR041546">
    <property type="entry name" value="ClpA/ClpB_AAA_lid"/>
</dbReference>
<dbReference type="InterPro" id="IPR027417">
    <property type="entry name" value="P-loop_NTPase"/>
</dbReference>
<dbReference type="PANTHER" id="PTHR11638:SF18">
    <property type="entry name" value="HEAT SHOCK PROTEIN 104"/>
    <property type="match status" value="1"/>
</dbReference>
<evidence type="ECO:0000256" key="6">
    <source>
        <dbReference type="PROSITE-ProRule" id="PRU01251"/>
    </source>
</evidence>
<dbReference type="Gene3D" id="3.40.50.300">
    <property type="entry name" value="P-loop containing nucleotide triphosphate hydrolases"/>
    <property type="match status" value="3"/>
</dbReference>
<dbReference type="AlphaFoldDB" id="A0A347WNQ5"/>
<dbReference type="InterPro" id="IPR050130">
    <property type="entry name" value="ClpA_ClpB"/>
</dbReference>
<dbReference type="GO" id="GO:0005737">
    <property type="term" value="C:cytoplasm"/>
    <property type="evidence" value="ECO:0007669"/>
    <property type="project" value="TreeGrafter"/>
</dbReference>
<feature type="domain" description="Clp R" evidence="8">
    <location>
        <begin position="1"/>
        <end position="140"/>
    </location>
</feature>
<dbReference type="SUPFAM" id="SSF52540">
    <property type="entry name" value="P-loop containing nucleoside triphosphate hydrolases"/>
    <property type="match status" value="2"/>
</dbReference>
<dbReference type="Gene3D" id="1.10.1780.10">
    <property type="entry name" value="Clp, N-terminal domain"/>
    <property type="match status" value="1"/>
</dbReference>
<dbReference type="Proteomes" id="UP000263232">
    <property type="component" value="Chromosome"/>
</dbReference>
<proteinExistence type="predicted"/>
<dbReference type="SMART" id="SM01086">
    <property type="entry name" value="ClpB_D2-small"/>
    <property type="match status" value="1"/>
</dbReference>
<dbReference type="Pfam" id="PF10431">
    <property type="entry name" value="ClpB_D2-small"/>
    <property type="match status" value="1"/>
</dbReference>
<dbReference type="PROSITE" id="PS51903">
    <property type="entry name" value="CLP_R"/>
    <property type="match status" value="1"/>
</dbReference>
<keyword evidence="7" id="KW-0175">Coiled coil</keyword>
<evidence type="ECO:0000313" key="10">
    <source>
        <dbReference type="Proteomes" id="UP000263232"/>
    </source>
</evidence>
<dbReference type="FunFam" id="3.40.50.300:FF:000025">
    <property type="entry name" value="ATP-dependent Clp protease subunit"/>
    <property type="match status" value="1"/>
</dbReference>
<dbReference type="CDD" id="cd19499">
    <property type="entry name" value="RecA-like_ClpB_Hsp104-like"/>
    <property type="match status" value="1"/>
</dbReference>
<dbReference type="GO" id="GO:0034605">
    <property type="term" value="P:cellular response to heat"/>
    <property type="evidence" value="ECO:0007669"/>
    <property type="project" value="TreeGrafter"/>
</dbReference>
<dbReference type="Pfam" id="PF17871">
    <property type="entry name" value="AAA_lid_9"/>
    <property type="match status" value="1"/>
</dbReference>
<dbReference type="PRINTS" id="PR00300">
    <property type="entry name" value="CLPPROTEASEA"/>
</dbReference>
<dbReference type="CDD" id="cd00009">
    <property type="entry name" value="AAA"/>
    <property type="match status" value="1"/>
</dbReference>
<dbReference type="InterPro" id="IPR001270">
    <property type="entry name" value="ClpA/B"/>
</dbReference>
<dbReference type="InterPro" id="IPR003959">
    <property type="entry name" value="ATPase_AAA_core"/>
</dbReference>
<dbReference type="Pfam" id="PF07724">
    <property type="entry name" value="AAA_2"/>
    <property type="match status" value="1"/>
</dbReference>
<evidence type="ECO:0000256" key="3">
    <source>
        <dbReference type="ARBA" id="ARBA00022840"/>
    </source>
</evidence>
<organism evidence="9 10">
    <name type="scientific">Suicoccus acidiformans</name>
    <dbReference type="NCBI Taxonomy" id="2036206"/>
    <lineage>
        <taxon>Bacteria</taxon>
        <taxon>Bacillati</taxon>
        <taxon>Bacillota</taxon>
        <taxon>Bacilli</taxon>
        <taxon>Lactobacillales</taxon>
        <taxon>Aerococcaceae</taxon>
        <taxon>Suicoccus</taxon>
    </lineage>
</organism>
<feature type="coiled-coil region" evidence="7">
    <location>
        <begin position="47"/>
        <end position="74"/>
    </location>
</feature>
<dbReference type="GO" id="GO:0005524">
    <property type="term" value="F:ATP binding"/>
    <property type="evidence" value="ECO:0007669"/>
    <property type="project" value="UniProtKB-KW"/>
</dbReference>
<evidence type="ECO:0000313" key="9">
    <source>
        <dbReference type="EMBL" id="AXY26712.1"/>
    </source>
</evidence>
<dbReference type="Pfam" id="PF00004">
    <property type="entry name" value="AAA"/>
    <property type="match status" value="1"/>
</dbReference>
<dbReference type="PANTHER" id="PTHR11638">
    <property type="entry name" value="ATP-DEPENDENT CLP PROTEASE"/>
    <property type="match status" value="1"/>
</dbReference>
<dbReference type="EMBL" id="CP023434">
    <property type="protein sequence ID" value="AXY26712.1"/>
    <property type="molecule type" value="Genomic_DNA"/>
</dbReference>
<feature type="coiled-coil region" evidence="7">
    <location>
        <begin position="405"/>
        <end position="502"/>
    </location>
</feature>
<dbReference type="Gene3D" id="1.10.8.60">
    <property type="match status" value="1"/>
</dbReference>
<comment type="function">
    <text evidence="5">Part of a stress-induced multi-chaperone system, it is involved in the recovery of the cell from heat-induced damage, in cooperation with DnaK, DnaJ and GrpE. Acts before DnaK, in the processing of protein aggregates. Protein binding stimulates the ATPase activity; ATP hydrolysis unfolds the denatured protein aggregates, which probably helps expose new hydrophobic binding sites on the surface of ClpB-bound aggregates, contributing to the solubilization and refolding of denatured protein aggregates by DnaK.</text>
</comment>
<evidence type="ECO:0000256" key="5">
    <source>
        <dbReference type="ARBA" id="ARBA00025613"/>
    </source>
</evidence>
<name>A0A347WNQ5_9LACT</name>
<accession>A0A347WNQ5</accession>
<dbReference type="InterPro" id="IPR003593">
    <property type="entry name" value="AAA+_ATPase"/>
</dbReference>
<evidence type="ECO:0000256" key="2">
    <source>
        <dbReference type="ARBA" id="ARBA00022741"/>
    </source>
</evidence>
<keyword evidence="4" id="KW-0143">Chaperone</keyword>
<reference evidence="9 10" key="1">
    <citation type="submission" date="2017-09" db="EMBL/GenBank/DDBJ databases">
        <title>Complete genome sequence of Oxytococcus suis strain ZY16052.</title>
        <authorList>
            <person name="Li F."/>
        </authorList>
    </citation>
    <scope>NUCLEOTIDE SEQUENCE [LARGE SCALE GENOMIC DNA]</scope>
    <source>
        <strain evidence="9 10">ZY16052</strain>
    </source>
</reference>